<protein>
    <submittedName>
        <fullName evidence="5">MarR family transcriptional regulator</fullName>
    </submittedName>
</protein>
<sequence>MIDSETFGFLTSDIARMSRAMLERRFAAAGLGITPGEARALLYIAAQEGERQARIAERMGIEPMTACAYVDKLEKRGLIARLPDPQDRRAKQVVTTDAAKPLVDALITETAVLREQILAGLSATDRDIVMKALRQVRGNLQVLTSQQAGEAETP</sequence>
<evidence type="ECO:0000313" key="5">
    <source>
        <dbReference type="EMBL" id="QKV19931.1"/>
    </source>
</evidence>
<dbReference type="Proteomes" id="UP000509367">
    <property type="component" value="Chromosome"/>
</dbReference>
<feature type="domain" description="HTH marR-type" evidence="4">
    <location>
        <begin position="7"/>
        <end position="138"/>
    </location>
</feature>
<dbReference type="EMBL" id="CP054836">
    <property type="protein sequence ID" value="QKV19931.1"/>
    <property type="molecule type" value="Genomic_DNA"/>
</dbReference>
<dbReference type="KEGG" id="orm:HTY61_16470"/>
<keyword evidence="6" id="KW-1185">Reference proteome</keyword>
<evidence type="ECO:0000259" key="4">
    <source>
        <dbReference type="PROSITE" id="PS50995"/>
    </source>
</evidence>
<dbReference type="PANTHER" id="PTHR33164">
    <property type="entry name" value="TRANSCRIPTIONAL REGULATOR, MARR FAMILY"/>
    <property type="match status" value="1"/>
</dbReference>
<dbReference type="InterPro" id="IPR036390">
    <property type="entry name" value="WH_DNA-bd_sf"/>
</dbReference>
<evidence type="ECO:0000256" key="2">
    <source>
        <dbReference type="ARBA" id="ARBA00023125"/>
    </source>
</evidence>
<dbReference type="RefSeq" id="WP_175277822.1">
    <property type="nucleotide sequence ID" value="NZ_CP054836.1"/>
</dbReference>
<dbReference type="InterPro" id="IPR036388">
    <property type="entry name" value="WH-like_DNA-bd_sf"/>
</dbReference>
<dbReference type="PANTHER" id="PTHR33164:SF64">
    <property type="entry name" value="TRANSCRIPTIONAL REGULATOR SLYA"/>
    <property type="match status" value="1"/>
</dbReference>
<dbReference type="Pfam" id="PF01047">
    <property type="entry name" value="MarR"/>
    <property type="match status" value="1"/>
</dbReference>
<keyword evidence="2" id="KW-0238">DNA-binding</keyword>
<name>A0A6N1VGB8_9HYPH</name>
<dbReference type="SMART" id="SM00347">
    <property type="entry name" value="HTH_MARR"/>
    <property type="match status" value="1"/>
</dbReference>
<dbReference type="PRINTS" id="PR00598">
    <property type="entry name" value="HTHMARR"/>
</dbReference>
<dbReference type="GO" id="GO:0003677">
    <property type="term" value="F:DNA binding"/>
    <property type="evidence" value="ECO:0007669"/>
    <property type="project" value="UniProtKB-KW"/>
</dbReference>
<keyword evidence="1" id="KW-0805">Transcription regulation</keyword>
<evidence type="ECO:0000256" key="3">
    <source>
        <dbReference type="ARBA" id="ARBA00023163"/>
    </source>
</evidence>
<dbReference type="GO" id="GO:0003700">
    <property type="term" value="F:DNA-binding transcription factor activity"/>
    <property type="evidence" value="ECO:0007669"/>
    <property type="project" value="InterPro"/>
</dbReference>
<dbReference type="InterPro" id="IPR000835">
    <property type="entry name" value="HTH_MarR-typ"/>
</dbReference>
<evidence type="ECO:0000256" key="1">
    <source>
        <dbReference type="ARBA" id="ARBA00023015"/>
    </source>
</evidence>
<dbReference type="PROSITE" id="PS50995">
    <property type="entry name" value="HTH_MARR_2"/>
    <property type="match status" value="1"/>
</dbReference>
<accession>A0A6N1VGB8</accession>
<dbReference type="Gene3D" id="1.10.10.10">
    <property type="entry name" value="Winged helix-like DNA-binding domain superfamily/Winged helix DNA-binding domain"/>
    <property type="match status" value="1"/>
</dbReference>
<evidence type="ECO:0000313" key="6">
    <source>
        <dbReference type="Proteomes" id="UP000509367"/>
    </source>
</evidence>
<reference evidence="5 6" key="1">
    <citation type="submission" date="2020-06" db="EMBL/GenBank/DDBJ databases">
        <title>Oricola thermophila sp. nov. isolated from a tidal sediments.</title>
        <authorList>
            <person name="Kwon K.K."/>
            <person name="Yang S.-H."/>
            <person name="Park M.-J."/>
        </authorList>
    </citation>
    <scope>NUCLEOTIDE SEQUENCE [LARGE SCALE GENOMIC DNA]</scope>
    <source>
        <strain evidence="5 6">MEBiC13590</strain>
    </source>
</reference>
<dbReference type="SUPFAM" id="SSF46785">
    <property type="entry name" value="Winged helix' DNA-binding domain"/>
    <property type="match status" value="1"/>
</dbReference>
<keyword evidence="3" id="KW-0804">Transcription</keyword>
<dbReference type="AlphaFoldDB" id="A0A6N1VGB8"/>
<dbReference type="GO" id="GO:0006950">
    <property type="term" value="P:response to stress"/>
    <property type="evidence" value="ECO:0007669"/>
    <property type="project" value="TreeGrafter"/>
</dbReference>
<dbReference type="InterPro" id="IPR039422">
    <property type="entry name" value="MarR/SlyA-like"/>
</dbReference>
<proteinExistence type="predicted"/>
<organism evidence="5 6">
    <name type="scientific">Oricola thermophila</name>
    <dbReference type="NCBI Taxonomy" id="2742145"/>
    <lineage>
        <taxon>Bacteria</taxon>
        <taxon>Pseudomonadati</taxon>
        <taxon>Pseudomonadota</taxon>
        <taxon>Alphaproteobacteria</taxon>
        <taxon>Hyphomicrobiales</taxon>
        <taxon>Ahrensiaceae</taxon>
        <taxon>Oricola</taxon>
    </lineage>
</organism>
<gene>
    <name evidence="5" type="ORF">HTY61_16470</name>
</gene>